<proteinExistence type="predicted"/>
<evidence type="ECO:0000259" key="4">
    <source>
        <dbReference type="PROSITE" id="PS50109"/>
    </source>
</evidence>
<feature type="modified residue" description="4-aspartylphosphate" evidence="2">
    <location>
        <position position="885"/>
    </location>
</feature>
<evidence type="ECO:0000256" key="3">
    <source>
        <dbReference type="SAM" id="MobiDB-lite"/>
    </source>
</evidence>
<evidence type="ECO:0000256" key="2">
    <source>
        <dbReference type="PROSITE-ProRule" id="PRU00169"/>
    </source>
</evidence>
<dbReference type="Pfam" id="PF00072">
    <property type="entry name" value="Response_reg"/>
    <property type="match status" value="1"/>
</dbReference>
<name>A0ABR4FS24_9EURO</name>
<dbReference type="SUPFAM" id="SSF52172">
    <property type="entry name" value="CheY-like"/>
    <property type="match status" value="1"/>
</dbReference>
<dbReference type="InterPro" id="IPR004358">
    <property type="entry name" value="Sig_transdc_His_kin-like_C"/>
</dbReference>
<dbReference type="PANTHER" id="PTHR43719">
    <property type="entry name" value="TWO-COMPONENT HISTIDINE KINASE"/>
    <property type="match status" value="1"/>
</dbReference>
<dbReference type="InterPro" id="IPR050956">
    <property type="entry name" value="2C_system_His_kinase"/>
</dbReference>
<dbReference type="SUPFAM" id="SSF55874">
    <property type="entry name" value="ATPase domain of HSP90 chaperone/DNA topoisomerase II/histidine kinase"/>
    <property type="match status" value="1"/>
</dbReference>
<keyword evidence="7" id="KW-1185">Reference proteome</keyword>
<dbReference type="SMART" id="SM00387">
    <property type="entry name" value="HATPase_c"/>
    <property type="match status" value="1"/>
</dbReference>
<evidence type="ECO:0000259" key="5">
    <source>
        <dbReference type="PROSITE" id="PS50110"/>
    </source>
</evidence>
<evidence type="ECO:0008006" key="8">
    <source>
        <dbReference type="Google" id="ProtNLM"/>
    </source>
</evidence>
<feature type="compositionally biased region" description="Basic residues" evidence="3">
    <location>
        <begin position="224"/>
        <end position="234"/>
    </location>
</feature>
<dbReference type="PROSITE" id="PS50109">
    <property type="entry name" value="HIS_KIN"/>
    <property type="match status" value="1"/>
</dbReference>
<dbReference type="InterPro" id="IPR003594">
    <property type="entry name" value="HATPase_dom"/>
</dbReference>
<dbReference type="InterPro" id="IPR001789">
    <property type="entry name" value="Sig_transdc_resp-reg_receiver"/>
</dbReference>
<protein>
    <recommendedName>
        <fullName evidence="8">Sensor histidine kinase/response regulator</fullName>
    </recommendedName>
</protein>
<feature type="compositionally biased region" description="Polar residues" evidence="3">
    <location>
        <begin position="156"/>
        <end position="180"/>
    </location>
</feature>
<evidence type="ECO:0000313" key="7">
    <source>
        <dbReference type="Proteomes" id="UP001610563"/>
    </source>
</evidence>
<feature type="region of interest" description="Disordered" evidence="3">
    <location>
        <begin position="149"/>
        <end position="242"/>
    </location>
</feature>
<evidence type="ECO:0000256" key="1">
    <source>
        <dbReference type="ARBA" id="ARBA00022553"/>
    </source>
</evidence>
<dbReference type="InterPro" id="IPR011006">
    <property type="entry name" value="CheY-like_superfamily"/>
</dbReference>
<dbReference type="SUPFAM" id="SSF55781">
    <property type="entry name" value="GAF domain-like"/>
    <property type="match status" value="1"/>
</dbReference>
<keyword evidence="1 2" id="KW-0597">Phosphoprotein</keyword>
<dbReference type="InterPro" id="IPR036890">
    <property type="entry name" value="HATPase_C_sf"/>
</dbReference>
<dbReference type="PROSITE" id="PS50110">
    <property type="entry name" value="RESPONSE_REGULATORY"/>
    <property type="match status" value="1"/>
</dbReference>
<dbReference type="InterPro" id="IPR005467">
    <property type="entry name" value="His_kinase_dom"/>
</dbReference>
<feature type="compositionally biased region" description="Basic and acidic residues" evidence="3">
    <location>
        <begin position="292"/>
        <end position="305"/>
    </location>
</feature>
<gene>
    <name evidence="6" type="ORF">BJX66DRAFT_347025</name>
</gene>
<dbReference type="Gene3D" id="3.40.50.2300">
    <property type="match status" value="1"/>
</dbReference>
<feature type="domain" description="Response regulatory" evidence="5">
    <location>
        <begin position="834"/>
        <end position="954"/>
    </location>
</feature>
<dbReference type="Gene3D" id="3.30.565.10">
    <property type="entry name" value="Histidine kinase-like ATPase, C-terminal domain"/>
    <property type="match status" value="1"/>
</dbReference>
<accession>A0ABR4FS24</accession>
<feature type="compositionally biased region" description="Low complexity" evidence="3">
    <location>
        <begin position="189"/>
        <end position="207"/>
    </location>
</feature>
<dbReference type="SMART" id="SM00448">
    <property type="entry name" value="REC"/>
    <property type="match status" value="1"/>
</dbReference>
<evidence type="ECO:0000313" key="6">
    <source>
        <dbReference type="EMBL" id="KAL2786066.1"/>
    </source>
</evidence>
<dbReference type="CDD" id="cd17546">
    <property type="entry name" value="REC_hyHK_CKI1_RcsC-like"/>
    <property type="match status" value="1"/>
</dbReference>
<dbReference type="Proteomes" id="UP001610563">
    <property type="component" value="Unassembled WGS sequence"/>
</dbReference>
<dbReference type="Pfam" id="PF02518">
    <property type="entry name" value="HATPase_c"/>
    <property type="match status" value="1"/>
</dbReference>
<feature type="compositionally biased region" description="Low complexity" evidence="3">
    <location>
        <begin position="282"/>
        <end position="291"/>
    </location>
</feature>
<organism evidence="6 7">
    <name type="scientific">Aspergillus keveii</name>
    <dbReference type="NCBI Taxonomy" id="714993"/>
    <lineage>
        <taxon>Eukaryota</taxon>
        <taxon>Fungi</taxon>
        <taxon>Dikarya</taxon>
        <taxon>Ascomycota</taxon>
        <taxon>Pezizomycotina</taxon>
        <taxon>Eurotiomycetes</taxon>
        <taxon>Eurotiomycetidae</taxon>
        <taxon>Eurotiales</taxon>
        <taxon>Aspergillaceae</taxon>
        <taxon>Aspergillus</taxon>
        <taxon>Aspergillus subgen. Nidulantes</taxon>
    </lineage>
</organism>
<dbReference type="PANTHER" id="PTHR43719:SF11">
    <property type="entry name" value="HISTIDINE KINASE_RESPONSE REGULATOR, PUTATIVE-RELATED"/>
    <property type="match status" value="1"/>
</dbReference>
<dbReference type="EMBL" id="JBFTWV010000126">
    <property type="protein sequence ID" value="KAL2786066.1"/>
    <property type="molecule type" value="Genomic_DNA"/>
</dbReference>
<dbReference type="PRINTS" id="PR00344">
    <property type="entry name" value="BCTRLSENSOR"/>
</dbReference>
<feature type="region of interest" description="Disordered" evidence="3">
    <location>
        <begin position="282"/>
        <end position="309"/>
    </location>
</feature>
<comment type="caution">
    <text evidence="6">The sequence shown here is derived from an EMBL/GenBank/DDBJ whole genome shotgun (WGS) entry which is preliminary data.</text>
</comment>
<feature type="domain" description="Histidine kinase" evidence="4">
    <location>
        <begin position="544"/>
        <end position="654"/>
    </location>
</feature>
<reference evidence="6 7" key="1">
    <citation type="submission" date="2024-07" db="EMBL/GenBank/DDBJ databases">
        <title>Section-level genome sequencing and comparative genomics of Aspergillus sections Usti and Cavernicolus.</title>
        <authorList>
            <consortium name="Lawrence Berkeley National Laboratory"/>
            <person name="Nybo J.L."/>
            <person name="Vesth T.C."/>
            <person name="Theobald S."/>
            <person name="Frisvad J.C."/>
            <person name="Larsen T.O."/>
            <person name="Kjaerboelling I."/>
            <person name="Rothschild-Mancinelli K."/>
            <person name="Lyhne E.K."/>
            <person name="Kogle M.E."/>
            <person name="Barry K."/>
            <person name="Clum A."/>
            <person name="Na H."/>
            <person name="Ledsgaard L."/>
            <person name="Lin J."/>
            <person name="Lipzen A."/>
            <person name="Kuo A."/>
            <person name="Riley R."/>
            <person name="Mondo S."/>
            <person name="Labutti K."/>
            <person name="Haridas S."/>
            <person name="Pangalinan J."/>
            <person name="Salamov A.A."/>
            <person name="Simmons B.A."/>
            <person name="Magnuson J.K."/>
            <person name="Chen J."/>
            <person name="Drula E."/>
            <person name="Henrissat B."/>
            <person name="Wiebenga A."/>
            <person name="Lubbers R.J."/>
            <person name="Gomes A.C."/>
            <person name="Makela M.R."/>
            <person name="Stajich J."/>
            <person name="Grigoriev I.V."/>
            <person name="Mortensen U.H."/>
            <person name="De Vries R.P."/>
            <person name="Baker S.E."/>
            <person name="Andersen M.R."/>
        </authorList>
    </citation>
    <scope>NUCLEOTIDE SEQUENCE [LARGE SCALE GENOMIC DNA]</scope>
    <source>
        <strain evidence="6 7">CBS 209.92</strain>
    </source>
</reference>
<sequence length="954" mass="104384">MLEGDIFRVIAEATAQSSAADHKSADPFGLTGTVTLGLGGSRRQAQDVSFHHEECIIRDTREKTTALEENAILERSQARFYAEVPLYDSSGKLIGTYGVMDKDPRTSFSDQELANLYDHAKSIAAHLDAVVAQRRDRQSKLQLKALIAMSKGHDAPQTTDWKPPQSTSKSGFVSPQSSPPDLQRPSHPPTAAQPTASSQSGSAGASALQNPPSKGRDHESYQRQARKSSGRLRNSRVAVPEARSIPPDVTSVYAKAASLLQAGMDLDGVMFVDAPRVSSRLSSRRSSCSSFSEKEENEKPTDSNRRSSAKLCDSLGSALSERYSIKNHDRLSPEMSEELVHDLFTAFPDGQVINANQKFSFSNRPNQVAASGLFEAIPEASSLIFLPIWSHGRFKWLSATIVWSCNSQGSLQDDYLYYLKAFGDVIGSEIAQIDHTASTDLDPAQRDMVKMVETCGETLLDTMNCLLDFAKINNLTHAHKGSINTSAHLNSLTTEFDIGSLVEDVADSVYAGHQRLADASTRSGCRSPEESELDEYPLYSGAWRRIIMNVFGNALKFTRSGLIEVALDQLQQTHHSSMSSFAHLTITDTGCGISDEYLDSKLFTPFSQESVLTDGTGLGMSITQQLVEYLGGHIEVKSELGAGTQVDIYVPVDFVKNSSLTDGVDKEANFETKIPHSVCLIDMDPHVESHDTTQRLSPDAKRQLTIRSTISSLVLRQPGWKLSFADSLDTSSGDVAVMEQSRLRSTATLETRKSSFRSFIVLSDNGDPTPRPLGIAGVEVLYIPQPPTATMPSRTKPSSKVFDKPEGLDSPLAVRQNVSDYTHLPADGLSDSLHVLIVDDNDINLKVLSTFLRKIGCTFETASDGLSALQQYKQTKRKFDYILMDISMPVMDGITSSSKIREYEEENELPRSAIMAVTGVASSETQEQAFAAGIDDYLVKPLSLHDLKRILSVP</sequence>